<dbReference type="InterPro" id="IPR005252">
    <property type="entry name" value="CoaBC"/>
</dbReference>
<dbReference type="EC" id="4.1.1.36" evidence="5"/>
<keyword evidence="5" id="KW-0436">Ligase</keyword>
<dbReference type="InterPro" id="IPR003382">
    <property type="entry name" value="Flavoprotein"/>
</dbReference>
<dbReference type="InterPro" id="IPR035929">
    <property type="entry name" value="CoaB-like_sf"/>
</dbReference>
<dbReference type="GO" id="GO:0015941">
    <property type="term" value="P:pantothenate catabolic process"/>
    <property type="evidence" value="ECO:0007669"/>
    <property type="project" value="InterPro"/>
</dbReference>
<reference evidence="5 6" key="1">
    <citation type="submission" date="2019-02" db="EMBL/GenBank/DDBJ databases">
        <title>Prokaryotic population dynamics and viral predation in marine succession experiment using metagenomics: the confinement effect.</title>
        <authorList>
            <person name="Haro-Moreno J.M."/>
            <person name="Rodriguez-Valera F."/>
            <person name="Lopez-Perez M."/>
        </authorList>
    </citation>
    <scope>NUCLEOTIDE SEQUENCE [LARGE SCALE GENOMIC DNA]</scope>
    <source>
        <strain evidence="5">MED-G169</strain>
    </source>
</reference>
<keyword evidence="1" id="KW-0210">Decarboxylase</keyword>
<evidence type="ECO:0000256" key="2">
    <source>
        <dbReference type="ARBA" id="ARBA00023239"/>
    </source>
</evidence>
<dbReference type="GO" id="GO:0015937">
    <property type="term" value="P:coenzyme A biosynthetic process"/>
    <property type="evidence" value="ECO:0007669"/>
    <property type="project" value="InterPro"/>
</dbReference>
<gene>
    <name evidence="5" type="primary">coaBC</name>
    <name evidence="5" type="ORF">EVB02_03285</name>
</gene>
<dbReference type="Gene3D" id="3.40.50.10300">
    <property type="entry name" value="CoaB-like"/>
    <property type="match status" value="1"/>
</dbReference>
<dbReference type="InterPro" id="IPR007085">
    <property type="entry name" value="DNA/pantothenate-metab_flavo_C"/>
</dbReference>
<dbReference type="PANTHER" id="PTHR14359:SF6">
    <property type="entry name" value="PHOSPHOPANTOTHENOYLCYSTEINE DECARBOXYLASE"/>
    <property type="match status" value="1"/>
</dbReference>
<dbReference type="AlphaFoldDB" id="A0A520LKU9"/>
<dbReference type="Pfam" id="PF02441">
    <property type="entry name" value="Flavoprotein"/>
    <property type="match status" value="1"/>
</dbReference>
<evidence type="ECO:0000259" key="3">
    <source>
        <dbReference type="Pfam" id="PF02441"/>
    </source>
</evidence>
<dbReference type="GO" id="GO:0071513">
    <property type="term" value="C:phosphopantothenoylcysteine decarboxylase complex"/>
    <property type="evidence" value="ECO:0007669"/>
    <property type="project" value="TreeGrafter"/>
</dbReference>
<evidence type="ECO:0000313" key="5">
    <source>
        <dbReference type="EMBL" id="RZO05588.1"/>
    </source>
</evidence>
<dbReference type="NCBIfam" id="TIGR00521">
    <property type="entry name" value="coaBC_dfp"/>
    <property type="match status" value="1"/>
</dbReference>
<name>A0A520LKU9_9GAMM</name>
<accession>A0A520LKU9</accession>
<dbReference type="GO" id="GO:0004632">
    <property type="term" value="F:phosphopantothenate--cysteine ligase activity"/>
    <property type="evidence" value="ECO:0007669"/>
    <property type="project" value="UniProtKB-EC"/>
</dbReference>
<dbReference type="SUPFAM" id="SSF52507">
    <property type="entry name" value="Homo-oligomeric flavin-containing Cys decarboxylases, HFCD"/>
    <property type="match status" value="1"/>
</dbReference>
<protein>
    <submittedName>
        <fullName evidence="5">Bifunctional phosphopantothenoylcysteine decarboxylase/phosphopantothenate--cysteine ligase CoaBC</fullName>
        <ecNumber evidence="5">4.1.1.36</ecNumber>
        <ecNumber evidence="5">6.3.2.5</ecNumber>
    </submittedName>
</protein>
<proteinExistence type="inferred from homology"/>
<dbReference type="Gene3D" id="3.40.50.1950">
    <property type="entry name" value="Flavin prenyltransferase-like"/>
    <property type="match status" value="1"/>
</dbReference>
<evidence type="ECO:0000259" key="4">
    <source>
        <dbReference type="Pfam" id="PF04127"/>
    </source>
</evidence>
<dbReference type="Pfam" id="PF04127">
    <property type="entry name" value="DFP"/>
    <property type="match status" value="1"/>
</dbReference>
<dbReference type="InterPro" id="IPR036551">
    <property type="entry name" value="Flavin_trans-like"/>
</dbReference>
<dbReference type="EMBL" id="SHBO01000039">
    <property type="protein sequence ID" value="RZO05588.1"/>
    <property type="molecule type" value="Genomic_DNA"/>
</dbReference>
<dbReference type="Proteomes" id="UP000318148">
    <property type="component" value="Unassembled WGS sequence"/>
</dbReference>
<feature type="non-terminal residue" evidence="5">
    <location>
        <position position="1"/>
    </location>
</feature>
<evidence type="ECO:0000256" key="1">
    <source>
        <dbReference type="ARBA" id="ARBA00022793"/>
    </source>
</evidence>
<dbReference type="HAMAP" id="MF_02225">
    <property type="entry name" value="CoaBC"/>
    <property type="match status" value="1"/>
</dbReference>
<dbReference type="PANTHER" id="PTHR14359">
    <property type="entry name" value="HOMO-OLIGOMERIC FLAVIN CONTAINING CYS DECARBOXYLASE FAMILY"/>
    <property type="match status" value="1"/>
</dbReference>
<dbReference type="EC" id="6.3.2.5" evidence="5"/>
<comment type="caution">
    <text evidence="5">The sequence shown here is derived from an EMBL/GenBank/DDBJ whole genome shotgun (WGS) entry which is preliminary data.</text>
</comment>
<dbReference type="SUPFAM" id="SSF102645">
    <property type="entry name" value="CoaB-like"/>
    <property type="match status" value="1"/>
</dbReference>
<dbReference type="GO" id="GO:0010181">
    <property type="term" value="F:FMN binding"/>
    <property type="evidence" value="ECO:0007669"/>
    <property type="project" value="InterPro"/>
</dbReference>
<sequence>LLDEKAELGMSHIELAKWGDSIIVAPASADFIASMAYGKADTLLGAVLLATNAKVTVCPAMNTSMWLHEATTFNVKQLTDRGVKIIGPDIGIQACGDNGPGRMSSPSEIANEIIECTQPREMAGKKVVITAGPTREWLDPVRYISNQSSGKMGYAIAQAAEEVGAEVTLISGPVSLIVSPRINFHSVTSAEEMLEKACICSKDADIFISTAAVADYAPVKKISEKIKSTESEIVISLKKNKDIAKTIANTYPNIFTVGFAAETENLKTYAKEKLKAKNLNAIIANDVSRNDIGFNSEDNEVIWIDRENEKSFPKMNKNLLAKQLITLIAAKAKNIVN</sequence>
<evidence type="ECO:0000313" key="6">
    <source>
        <dbReference type="Proteomes" id="UP000318148"/>
    </source>
</evidence>
<dbReference type="GO" id="GO:0004633">
    <property type="term" value="F:phosphopantothenoylcysteine decarboxylase activity"/>
    <property type="evidence" value="ECO:0007669"/>
    <property type="project" value="UniProtKB-EC"/>
</dbReference>
<organism evidence="5 6">
    <name type="scientific">SAR92 clade bacterium</name>
    <dbReference type="NCBI Taxonomy" id="2315479"/>
    <lineage>
        <taxon>Bacteria</taxon>
        <taxon>Pseudomonadati</taxon>
        <taxon>Pseudomonadota</taxon>
        <taxon>Gammaproteobacteria</taxon>
        <taxon>Cellvibrionales</taxon>
        <taxon>Porticoccaceae</taxon>
        <taxon>SAR92 clade</taxon>
    </lineage>
</organism>
<feature type="domain" description="Flavoprotein" evidence="3">
    <location>
        <begin position="9"/>
        <end position="115"/>
    </location>
</feature>
<feature type="domain" description="DNA/pantothenate metabolism flavoprotein C-terminal" evidence="4">
    <location>
        <begin position="122"/>
        <end position="330"/>
    </location>
</feature>
<keyword evidence="2 5" id="KW-0456">Lyase</keyword>